<evidence type="ECO:0000313" key="1">
    <source>
        <dbReference type="EMBL" id="QSQ27520.1"/>
    </source>
</evidence>
<dbReference type="EMBL" id="CP071090">
    <property type="protein sequence ID" value="QSQ27520.1"/>
    <property type="molecule type" value="Genomic_DNA"/>
</dbReference>
<dbReference type="Proteomes" id="UP000662747">
    <property type="component" value="Chromosome"/>
</dbReference>
<keyword evidence="2" id="KW-1185">Reference proteome</keyword>
<name>A0ABX7PAL9_9BACT</name>
<gene>
    <name evidence="1" type="ORF">JY651_22540</name>
</gene>
<dbReference type="RefSeq" id="WP_206729041.1">
    <property type="nucleotide sequence ID" value="NZ_CP071090.1"/>
</dbReference>
<protein>
    <submittedName>
        <fullName evidence="1">Uncharacterized protein</fullName>
    </submittedName>
</protein>
<accession>A0ABX7PAL9</accession>
<organism evidence="1 2">
    <name type="scientific">Pyxidicoccus parkwayensis</name>
    <dbReference type="NCBI Taxonomy" id="2813578"/>
    <lineage>
        <taxon>Bacteria</taxon>
        <taxon>Pseudomonadati</taxon>
        <taxon>Myxococcota</taxon>
        <taxon>Myxococcia</taxon>
        <taxon>Myxococcales</taxon>
        <taxon>Cystobacterineae</taxon>
        <taxon>Myxococcaceae</taxon>
        <taxon>Pyxidicoccus</taxon>
    </lineage>
</organism>
<reference evidence="1 2" key="1">
    <citation type="submission" date="2021-02" db="EMBL/GenBank/DDBJ databases">
        <title>De Novo genome assembly of isolated myxobacteria.</title>
        <authorList>
            <person name="Stevens D.C."/>
        </authorList>
    </citation>
    <scope>NUCLEOTIDE SEQUENCE [LARGE SCALE GENOMIC DNA]</scope>
    <source>
        <strain evidence="2">SCPEA02</strain>
    </source>
</reference>
<proteinExistence type="predicted"/>
<sequence>MRARERTTLQVEPFLDFSEVLKGREARNWSIGPANDLWLLTSGEVLHFDGTGALAARLRISEPGRQSHYVQPLPGGEVALVEGRCRFIAKDQHERNAAVYTREGARVREFTLGDGIEDVQATSDGRLWVSYFDEGVMGNRGWGRGDADTTPIGVSGLVLFDSQGKCLSDYDAEAAGTDIIVDCYALNVASDDETWLYFYSEFPLVRLRSGEPATVWKTPLRGATAFAVNDTHVLFNGTYESHEYFQLFSLYDRGARRLKPQGTFRFEDGAGTPWRPTRACGRGSWLYGVDGTRVFRIDLDTVLAAANAWS</sequence>
<evidence type="ECO:0000313" key="2">
    <source>
        <dbReference type="Proteomes" id="UP000662747"/>
    </source>
</evidence>